<keyword evidence="7" id="KW-1185">Reference proteome</keyword>
<dbReference type="InterPro" id="IPR042283">
    <property type="entry name" value="GpdQ_catalytic"/>
</dbReference>
<keyword evidence="3" id="KW-0408">Iron</keyword>
<evidence type="ECO:0000256" key="4">
    <source>
        <dbReference type="ARBA" id="ARBA00025742"/>
    </source>
</evidence>
<dbReference type="InterPro" id="IPR004843">
    <property type="entry name" value="Calcineurin-like_PHP"/>
</dbReference>
<dbReference type="SUPFAM" id="SSF56300">
    <property type="entry name" value="Metallo-dependent phosphatases"/>
    <property type="match status" value="1"/>
</dbReference>
<dbReference type="PANTHER" id="PTHR42988">
    <property type="entry name" value="PHOSPHOHYDROLASE"/>
    <property type="match status" value="1"/>
</dbReference>
<evidence type="ECO:0000259" key="5">
    <source>
        <dbReference type="Pfam" id="PF00149"/>
    </source>
</evidence>
<dbReference type="GO" id="GO:0046872">
    <property type="term" value="F:metal ion binding"/>
    <property type="evidence" value="ECO:0007669"/>
    <property type="project" value="UniProtKB-KW"/>
</dbReference>
<dbReference type="AlphaFoldDB" id="V8G0I2"/>
<name>V8G0I2_9BURK</name>
<dbReference type="InterPro" id="IPR026575">
    <property type="entry name" value="GpdQ/CpdA-like"/>
</dbReference>
<evidence type="ECO:0000256" key="3">
    <source>
        <dbReference type="ARBA" id="ARBA00023004"/>
    </source>
</evidence>
<accession>V8G0I2</accession>
<dbReference type="CDD" id="cd07402">
    <property type="entry name" value="MPP_GpdQ"/>
    <property type="match status" value="1"/>
</dbReference>
<dbReference type="Gene3D" id="3.30.750.180">
    <property type="entry name" value="GpdQ, beta-strand dimerisation domain"/>
    <property type="match status" value="1"/>
</dbReference>
<comment type="caution">
    <text evidence="6">The sequence shown here is derived from an EMBL/GenBank/DDBJ whole genome shotgun (WGS) entry which is preliminary data.</text>
</comment>
<sequence>MLLAHISDLHFRPQGQKLYDFIDVNQKNANVIAHLNALEEQPDAIVITGDIVNCGMQEEYIVAKRILGFLNAPVYIVPGNHDHKEYFLEAFKDICPLLGDDPSKMHYSVDFPQARLYFIDSVVPGASYGELSAETLQWLDQELAKNEKESYVFLHHPPIAFGNIQMDEIGCRNGAELLKLVDKYTHFTRIFCGHVHRVMFAQYKQAIIASVSGTTHQVPYSYTDKTDRYSEEAGPILMHRHMDNVGLVSYCVHLQTKSPSYLYNPQISCFK</sequence>
<keyword evidence="1" id="KW-0479">Metal-binding</keyword>
<dbReference type="PATRIC" id="fig|1414851.3.peg.1948"/>
<evidence type="ECO:0000256" key="2">
    <source>
        <dbReference type="ARBA" id="ARBA00022801"/>
    </source>
</evidence>
<protein>
    <submittedName>
        <fullName evidence="6">3',5'-cyclic-nucleotide phosphodiesterase</fullName>
    </submittedName>
</protein>
<proteinExistence type="inferred from homology"/>
<dbReference type="Proteomes" id="UP000018766">
    <property type="component" value="Unassembled WGS sequence"/>
</dbReference>
<keyword evidence="2" id="KW-0378">Hydrolase</keyword>
<dbReference type="InterPro" id="IPR050884">
    <property type="entry name" value="CNP_phosphodiesterase-III"/>
</dbReference>
<dbReference type="RefSeq" id="WP_023952024.1">
    <property type="nucleotide sequence ID" value="NZ_AYSV01000098.1"/>
</dbReference>
<organism evidence="6 7">
    <name type="scientific">Pelistega indica</name>
    <dbReference type="NCBI Taxonomy" id="1414851"/>
    <lineage>
        <taxon>Bacteria</taxon>
        <taxon>Pseudomonadati</taxon>
        <taxon>Pseudomonadota</taxon>
        <taxon>Betaproteobacteria</taxon>
        <taxon>Burkholderiales</taxon>
        <taxon>Alcaligenaceae</taxon>
        <taxon>Pelistega</taxon>
    </lineage>
</organism>
<evidence type="ECO:0000256" key="1">
    <source>
        <dbReference type="ARBA" id="ARBA00022723"/>
    </source>
</evidence>
<dbReference type="PANTHER" id="PTHR42988:SF2">
    <property type="entry name" value="CYCLIC NUCLEOTIDE PHOSPHODIESTERASE CBUA0032-RELATED"/>
    <property type="match status" value="1"/>
</dbReference>
<dbReference type="InterPro" id="IPR029052">
    <property type="entry name" value="Metallo-depent_PP-like"/>
</dbReference>
<dbReference type="InterPro" id="IPR042281">
    <property type="entry name" value="GpdQ_beta-strand"/>
</dbReference>
<dbReference type="Gene3D" id="3.60.21.40">
    <property type="entry name" value="GpdQ, catalytic alpha/beta sandwich domain"/>
    <property type="match status" value="1"/>
</dbReference>
<dbReference type="EMBL" id="AYSV01000098">
    <property type="protein sequence ID" value="ETD69207.1"/>
    <property type="molecule type" value="Genomic_DNA"/>
</dbReference>
<dbReference type="GO" id="GO:0004112">
    <property type="term" value="F:cyclic-nucleotide phosphodiesterase activity"/>
    <property type="evidence" value="ECO:0007669"/>
    <property type="project" value="InterPro"/>
</dbReference>
<dbReference type="Pfam" id="PF00149">
    <property type="entry name" value="Metallophos"/>
    <property type="match status" value="1"/>
</dbReference>
<dbReference type="OrthoDB" id="9784378at2"/>
<reference evidence="6 7" key="1">
    <citation type="submission" date="2013-11" db="EMBL/GenBank/DDBJ databases">
        <title>Genomic analysis of Pelistega sp. HM-7.</title>
        <authorList>
            <person name="Kumbhare S.V."/>
            <person name="Shetty S.A."/>
            <person name="Sharma O."/>
            <person name="Dhotre D.P."/>
        </authorList>
    </citation>
    <scope>NUCLEOTIDE SEQUENCE [LARGE SCALE GENOMIC DNA]</scope>
    <source>
        <strain evidence="6 7">HM-7</strain>
    </source>
</reference>
<evidence type="ECO:0000313" key="6">
    <source>
        <dbReference type="EMBL" id="ETD69207.1"/>
    </source>
</evidence>
<comment type="similarity">
    <text evidence="4">Belongs to the cyclic nucleotide phosphodiesterase class-III family.</text>
</comment>
<feature type="domain" description="Calcineurin-like phosphoesterase" evidence="5">
    <location>
        <begin position="1"/>
        <end position="197"/>
    </location>
</feature>
<evidence type="ECO:0000313" key="7">
    <source>
        <dbReference type="Proteomes" id="UP000018766"/>
    </source>
</evidence>
<gene>
    <name evidence="6" type="ORF">V757_09405</name>
</gene>